<name>S3HDI5_9HYPH</name>
<organism evidence="2 3">
    <name type="scientific">Rhizobium grahamii CCGE 502</name>
    <dbReference type="NCBI Taxonomy" id="990285"/>
    <lineage>
        <taxon>Bacteria</taxon>
        <taxon>Pseudomonadati</taxon>
        <taxon>Pseudomonadota</taxon>
        <taxon>Alphaproteobacteria</taxon>
        <taxon>Hyphomicrobiales</taxon>
        <taxon>Rhizobiaceae</taxon>
        <taxon>Rhizobium/Agrobacterium group</taxon>
        <taxon>Rhizobium</taxon>
    </lineage>
</organism>
<dbReference type="Proteomes" id="UP000014411">
    <property type="component" value="Unassembled WGS sequence"/>
</dbReference>
<dbReference type="InterPro" id="IPR002925">
    <property type="entry name" value="Dienelactn_hydro"/>
</dbReference>
<proteinExistence type="predicted"/>
<keyword evidence="3" id="KW-1185">Reference proteome</keyword>
<reference evidence="2 3" key="1">
    <citation type="journal article" date="2012" name="J. Bacteriol.">
        <title>Genome sequence of Rhizobium grahamii CCGE502, a broad-host-range symbiont with low nodulation competitiveness in Phaseolus vulgaris.</title>
        <authorList>
            <person name="Althabegoiti M.J."/>
            <person name="Lozano L."/>
            <person name="Torres-Tejerizo G."/>
            <person name="Ormeno-Orrillo E."/>
            <person name="Rogel M.A."/>
            <person name="Gonzalez V."/>
            <person name="Martinez-Romero E."/>
        </authorList>
    </citation>
    <scope>NUCLEOTIDE SEQUENCE [LARGE SCALE GENOMIC DNA]</scope>
    <source>
        <strain evidence="2 3">CCGE 502</strain>
    </source>
</reference>
<evidence type="ECO:0000259" key="1">
    <source>
        <dbReference type="Pfam" id="PF01738"/>
    </source>
</evidence>
<dbReference type="Gene3D" id="3.40.50.1820">
    <property type="entry name" value="alpha/beta hydrolase"/>
    <property type="match status" value="1"/>
</dbReference>
<evidence type="ECO:0000313" key="2">
    <source>
        <dbReference type="EMBL" id="EPE96784.1"/>
    </source>
</evidence>
<dbReference type="InterPro" id="IPR029058">
    <property type="entry name" value="AB_hydrolase_fold"/>
</dbReference>
<dbReference type="GO" id="GO:0016787">
    <property type="term" value="F:hydrolase activity"/>
    <property type="evidence" value="ECO:0007669"/>
    <property type="project" value="InterPro"/>
</dbReference>
<feature type="domain" description="Dienelactone hydrolase" evidence="1">
    <location>
        <begin position="2"/>
        <end position="107"/>
    </location>
</feature>
<protein>
    <submittedName>
        <fullName evidence="2">Carboxymethylenebutenolidase</fullName>
    </submittedName>
</protein>
<dbReference type="eggNOG" id="COG0412">
    <property type="taxonomic scope" value="Bacteria"/>
</dbReference>
<dbReference type="SUPFAM" id="SSF53474">
    <property type="entry name" value="alpha/beta-Hydrolases"/>
    <property type="match status" value="1"/>
</dbReference>
<evidence type="ECO:0000313" key="3">
    <source>
        <dbReference type="Proteomes" id="UP000014411"/>
    </source>
</evidence>
<dbReference type="STRING" id="990285.RGCCGE502_19190"/>
<dbReference type="EMBL" id="AEYE02000022">
    <property type="protein sequence ID" value="EPE96784.1"/>
    <property type="molecule type" value="Genomic_DNA"/>
</dbReference>
<gene>
    <name evidence="2" type="ORF">RGCCGE502_19190</name>
</gene>
<comment type="caution">
    <text evidence="2">The sequence shown here is derived from an EMBL/GenBank/DDBJ whole genome shotgun (WGS) entry which is preliminary data.</text>
</comment>
<sequence>MGLTPHFEAVTRRLAGVGFIALAPDHASRFGGTPAEVGPALETVGMETRSGTIADTEVALLWLKSDGRSSGKIGTIGVGLGATAIDDVVTKGTALNSAVIFYGHLPVPVEVGAKRHSCSTSPAETSL</sequence>
<dbReference type="HOGENOM" id="CLU_1968776_0_0_5"/>
<accession>S3HDI5</accession>
<dbReference type="Pfam" id="PF01738">
    <property type="entry name" value="DLH"/>
    <property type="match status" value="1"/>
</dbReference>
<dbReference type="AlphaFoldDB" id="S3HDI5"/>